<dbReference type="RefSeq" id="WP_132260061.1">
    <property type="nucleotide sequence ID" value="NZ_SLZQ01000015.1"/>
</dbReference>
<dbReference type="GO" id="GO:0016020">
    <property type="term" value="C:membrane"/>
    <property type="evidence" value="ECO:0007669"/>
    <property type="project" value="TreeGrafter"/>
</dbReference>
<dbReference type="PANTHER" id="PTHR43798">
    <property type="entry name" value="MONOACYLGLYCEROL LIPASE"/>
    <property type="match status" value="1"/>
</dbReference>
<proteinExistence type="predicted"/>
<gene>
    <name evidence="3" type="ORF">EDC30_11513</name>
</gene>
<dbReference type="PANTHER" id="PTHR43798:SF31">
    <property type="entry name" value="AB HYDROLASE SUPERFAMILY PROTEIN YCLE"/>
    <property type="match status" value="1"/>
</dbReference>
<dbReference type="EMBL" id="SLZQ01000015">
    <property type="protein sequence ID" value="TCS33723.1"/>
    <property type="molecule type" value="Genomic_DNA"/>
</dbReference>
<dbReference type="Pfam" id="PF00561">
    <property type="entry name" value="Abhydrolase_1"/>
    <property type="match status" value="1"/>
</dbReference>
<dbReference type="Gene3D" id="3.40.50.1820">
    <property type="entry name" value="alpha/beta hydrolase"/>
    <property type="match status" value="1"/>
</dbReference>
<dbReference type="OrthoDB" id="9793083at2"/>
<dbReference type="Proteomes" id="UP000295382">
    <property type="component" value="Unassembled WGS sequence"/>
</dbReference>
<dbReference type="InterPro" id="IPR000073">
    <property type="entry name" value="AB_hydrolase_1"/>
</dbReference>
<dbReference type="AlphaFoldDB" id="A0A4R3HSW4"/>
<protein>
    <submittedName>
        <fullName evidence="3">3-oxoadipate enol-lactonase</fullName>
    </submittedName>
</protein>
<dbReference type="SUPFAM" id="SSF53474">
    <property type="entry name" value="alpha/beta-Hydrolases"/>
    <property type="match status" value="1"/>
</dbReference>
<reference evidence="3 4" key="1">
    <citation type="submission" date="2019-03" db="EMBL/GenBank/DDBJ databases">
        <title>Genomic Encyclopedia of Type Strains, Phase IV (KMG-IV): sequencing the most valuable type-strain genomes for metagenomic binning, comparative biology and taxonomic classification.</title>
        <authorList>
            <person name="Goeker M."/>
        </authorList>
    </citation>
    <scope>NUCLEOTIDE SEQUENCE [LARGE SCALE GENOMIC DNA]</scope>
    <source>
        <strain evidence="3 4">DSM 7445</strain>
    </source>
</reference>
<name>A0A4R3HSW4_PAULE</name>
<dbReference type="InterPro" id="IPR029058">
    <property type="entry name" value="AB_hydrolase_fold"/>
</dbReference>
<organism evidence="3 4">
    <name type="scientific">Paucimonas lemoignei</name>
    <name type="common">Pseudomonas lemoignei</name>
    <dbReference type="NCBI Taxonomy" id="29443"/>
    <lineage>
        <taxon>Bacteria</taxon>
        <taxon>Pseudomonadati</taxon>
        <taxon>Pseudomonadota</taxon>
        <taxon>Betaproteobacteria</taxon>
        <taxon>Burkholderiales</taxon>
        <taxon>Burkholderiaceae</taxon>
        <taxon>Paucimonas</taxon>
    </lineage>
</organism>
<comment type="caution">
    <text evidence="3">The sequence shown here is derived from an EMBL/GenBank/DDBJ whole genome shotgun (WGS) entry which is preliminary data.</text>
</comment>
<keyword evidence="1" id="KW-0378">Hydrolase</keyword>
<keyword evidence="4" id="KW-1185">Reference proteome</keyword>
<evidence type="ECO:0000313" key="4">
    <source>
        <dbReference type="Proteomes" id="UP000295382"/>
    </source>
</evidence>
<evidence type="ECO:0000256" key="1">
    <source>
        <dbReference type="ARBA" id="ARBA00022801"/>
    </source>
</evidence>
<accession>A0A4R3HSW4</accession>
<dbReference type="InterPro" id="IPR050266">
    <property type="entry name" value="AB_hydrolase_sf"/>
</dbReference>
<dbReference type="PROSITE" id="PS51257">
    <property type="entry name" value="PROKAR_LIPOPROTEIN"/>
    <property type="match status" value="1"/>
</dbReference>
<dbReference type="GO" id="GO:0016787">
    <property type="term" value="F:hydrolase activity"/>
    <property type="evidence" value="ECO:0007669"/>
    <property type="project" value="UniProtKB-KW"/>
</dbReference>
<evidence type="ECO:0000259" key="2">
    <source>
        <dbReference type="Pfam" id="PF00561"/>
    </source>
</evidence>
<evidence type="ECO:0000313" key="3">
    <source>
        <dbReference type="EMBL" id="TCS33723.1"/>
    </source>
</evidence>
<sequence length="259" mass="28333">MARAHINGIGIDYDMQGEGPPLLFIHGLGSCKEDWEAQVAHFAARFRVISFDLRGHGASDKPAGPYSMAQFANDAAGLLHALQIESAHVVGISLGGAVAFQFAVDYPGLVQSLTIVNSGPDATVRTFKEKLAIWMRNYVVRRKGMAKLAAMIALRLFPKPENRAERERFIERTSRNDPQAYLNAFAALIGWSVAERIGGITCPVLAIAADQDYTPLSMKEAYVARIPGARLEVVNDARHALPMEKPAQFNAVLERFLAT</sequence>
<dbReference type="PRINTS" id="PR00111">
    <property type="entry name" value="ABHYDROLASE"/>
</dbReference>
<feature type="domain" description="AB hydrolase-1" evidence="2">
    <location>
        <begin position="20"/>
        <end position="139"/>
    </location>
</feature>